<dbReference type="GO" id="GO:0005524">
    <property type="term" value="F:ATP binding"/>
    <property type="evidence" value="ECO:0007669"/>
    <property type="project" value="UniProtKB-UniRule"/>
</dbReference>
<feature type="domain" description="AAA+ ATPase" evidence="7">
    <location>
        <begin position="51"/>
        <end position="356"/>
    </location>
</feature>
<dbReference type="NCBIfam" id="NF003544">
    <property type="entry name" value="PRK05201.1"/>
    <property type="match status" value="1"/>
</dbReference>
<feature type="binding site" evidence="5">
    <location>
        <position position="345"/>
    </location>
    <ligand>
        <name>ATP</name>
        <dbReference type="ChEBI" id="CHEBI:30616"/>
    </ligand>
</feature>
<dbReference type="Gene3D" id="3.40.50.300">
    <property type="entry name" value="P-loop containing nucleotide triphosphate hydrolases"/>
    <property type="match status" value="2"/>
</dbReference>
<dbReference type="EMBL" id="LS992241">
    <property type="protein sequence ID" value="SYX82793.1"/>
    <property type="molecule type" value="Genomic_DNA"/>
</dbReference>
<dbReference type="PANTHER" id="PTHR48102">
    <property type="entry name" value="ATP-DEPENDENT CLP PROTEASE ATP-BINDING SUBUNIT CLPX-LIKE, MITOCHONDRIAL-RELATED"/>
    <property type="match status" value="1"/>
</dbReference>
<dbReference type="HAMAP" id="MF_00249">
    <property type="entry name" value="HslU"/>
    <property type="match status" value="1"/>
</dbReference>
<evidence type="ECO:0000256" key="1">
    <source>
        <dbReference type="ARBA" id="ARBA00009771"/>
    </source>
</evidence>
<dbReference type="InterPro" id="IPR019489">
    <property type="entry name" value="Clp_ATPase_C"/>
</dbReference>
<feature type="binding site" evidence="5">
    <location>
        <position position="279"/>
    </location>
    <ligand>
        <name>ATP</name>
        <dbReference type="ChEBI" id="CHEBI:30616"/>
    </ligand>
</feature>
<keyword evidence="4 5" id="KW-0143">Chaperone</keyword>
<dbReference type="GO" id="GO:0036402">
    <property type="term" value="F:proteasome-activating activity"/>
    <property type="evidence" value="ECO:0007669"/>
    <property type="project" value="UniProtKB-UniRule"/>
</dbReference>
<keyword evidence="3 5" id="KW-0067">ATP-binding</keyword>
<dbReference type="PANTHER" id="PTHR48102:SF3">
    <property type="entry name" value="ATP-DEPENDENT PROTEASE ATPASE SUBUNIT HSLU"/>
    <property type="match status" value="1"/>
</dbReference>
<dbReference type="SMART" id="SM01086">
    <property type="entry name" value="ClpB_D2-small"/>
    <property type="match status" value="1"/>
</dbReference>
<accession>A0A383R7L8</accession>
<keyword evidence="9" id="KW-0645">Protease</keyword>
<dbReference type="FunFam" id="3.40.50.300:FF:000220">
    <property type="entry name" value="ATP-dependent protease ATPase subunit HslU"/>
    <property type="match status" value="1"/>
</dbReference>
<proteinExistence type="inferred from homology"/>
<dbReference type="InterPro" id="IPR003593">
    <property type="entry name" value="AAA+_ATPase"/>
</dbReference>
<feature type="domain" description="Clp ATPase C-terminal" evidence="8">
    <location>
        <begin position="359"/>
        <end position="453"/>
    </location>
</feature>
<dbReference type="InterPro" id="IPR004491">
    <property type="entry name" value="HslU"/>
</dbReference>
<feature type="compositionally biased region" description="Basic and acidic residues" evidence="6">
    <location>
        <begin position="165"/>
        <end position="176"/>
    </location>
</feature>
<evidence type="ECO:0000259" key="7">
    <source>
        <dbReference type="SMART" id="SM00382"/>
    </source>
</evidence>
<dbReference type="InterPro" id="IPR003959">
    <property type="entry name" value="ATPase_AAA_core"/>
</dbReference>
<feature type="binding site" evidence="5">
    <location>
        <begin position="62"/>
        <end position="67"/>
    </location>
    <ligand>
        <name>ATP</name>
        <dbReference type="ChEBI" id="CHEBI:30616"/>
    </ligand>
</feature>
<dbReference type="InterPro" id="IPR050052">
    <property type="entry name" value="ATP-dep_Clp_protease_ClpX"/>
</dbReference>
<name>A0A383R7L8_PAEAL</name>
<comment type="subcellular location">
    <subcellularLocation>
        <location evidence="5">Cytoplasm</location>
    </subcellularLocation>
</comment>
<dbReference type="SUPFAM" id="SSF52540">
    <property type="entry name" value="P-loop containing nucleoside triphosphate hydrolases"/>
    <property type="match status" value="1"/>
</dbReference>
<dbReference type="Pfam" id="PF07724">
    <property type="entry name" value="AAA_2"/>
    <property type="match status" value="1"/>
</dbReference>
<dbReference type="InterPro" id="IPR027417">
    <property type="entry name" value="P-loop_NTPase"/>
</dbReference>
<evidence type="ECO:0000259" key="8">
    <source>
        <dbReference type="SMART" id="SM01086"/>
    </source>
</evidence>
<keyword evidence="9" id="KW-0378">Hydrolase</keyword>
<reference evidence="10" key="1">
    <citation type="submission" date="2018-08" db="EMBL/GenBank/DDBJ databases">
        <authorList>
            <person name="Chevrot R."/>
        </authorList>
    </citation>
    <scope>NUCLEOTIDE SEQUENCE [LARGE SCALE GENOMIC DNA]</scope>
</reference>
<dbReference type="GO" id="GO:0016887">
    <property type="term" value="F:ATP hydrolysis activity"/>
    <property type="evidence" value="ECO:0007669"/>
    <property type="project" value="InterPro"/>
</dbReference>
<comment type="subunit">
    <text evidence="5">A double ring-shaped homohexamer of HslV is capped on each side by a ring-shaped HslU homohexamer. The assembly of the HslU/HslV complex is dependent on binding of ATP.</text>
</comment>
<gene>
    <name evidence="9" type="primary">clpY</name>
    <name evidence="5" type="synonym">hslU</name>
    <name evidence="9" type="ORF">PBLR_11215</name>
</gene>
<evidence type="ECO:0000256" key="5">
    <source>
        <dbReference type="HAMAP-Rule" id="MF_00249"/>
    </source>
</evidence>
<dbReference type="SMART" id="SM00382">
    <property type="entry name" value="AAA"/>
    <property type="match status" value="1"/>
</dbReference>
<feature type="binding site" evidence="5">
    <location>
        <position position="417"/>
    </location>
    <ligand>
        <name>ATP</name>
        <dbReference type="ChEBI" id="CHEBI:30616"/>
    </ligand>
</feature>
<evidence type="ECO:0000313" key="10">
    <source>
        <dbReference type="Proteomes" id="UP000304148"/>
    </source>
</evidence>
<keyword evidence="5" id="KW-0963">Cytoplasm</keyword>
<feature type="binding site" evidence="5">
    <location>
        <position position="20"/>
    </location>
    <ligand>
        <name>ATP</name>
        <dbReference type="ChEBI" id="CHEBI:30616"/>
    </ligand>
</feature>
<dbReference type="GO" id="GO:0008233">
    <property type="term" value="F:peptidase activity"/>
    <property type="evidence" value="ECO:0007669"/>
    <property type="project" value="UniProtKB-KW"/>
</dbReference>
<evidence type="ECO:0000256" key="4">
    <source>
        <dbReference type="ARBA" id="ARBA00023186"/>
    </source>
</evidence>
<protein>
    <recommendedName>
        <fullName evidence="5">ATP-dependent protease ATPase subunit HslU</fullName>
    </recommendedName>
    <alternativeName>
        <fullName evidence="5">Unfoldase HslU</fullName>
    </alternativeName>
</protein>
<dbReference type="Pfam" id="PF00004">
    <property type="entry name" value="AAA"/>
    <property type="match status" value="1"/>
</dbReference>
<dbReference type="AlphaFoldDB" id="A0A383R7L8"/>
<dbReference type="NCBIfam" id="TIGR00390">
    <property type="entry name" value="hslU"/>
    <property type="match status" value="1"/>
</dbReference>
<comment type="function">
    <text evidence="5">ATPase subunit of a proteasome-like degradation complex; this subunit has chaperone activity. The binding of ATP and its subsequent hydrolysis by HslU are essential for unfolding of protein substrates subsequently hydrolyzed by HslV. HslU recognizes the N-terminal part of its protein substrates and unfolds these before they are guided to HslV for hydrolysis.</text>
</comment>
<feature type="region of interest" description="Disordered" evidence="6">
    <location>
        <begin position="140"/>
        <end position="178"/>
    </location>
</feature>
<organism evidence="9 10">
    <name type="scientific">Paenibacillus alvei</name>
    <name type="common">Bacillus alvei</name>
    <dbReference type="NCBI Taxonomy" id="44250"/>
    <lineage>
        <taxon>Bacteria</taxon>
        <taxon>Bacillati</taxon>
        <taxon>Bacillota</taxon>
        <taxon>Bacilli</taxon>
        <taxon>Bacillales</taxon>
        <taxon>Paenibacillaceae</taxon>
        <taxon>Paenibacillus</taxon>
    </lineage>
</organism>
<evidence type="ECO:0000256" key="6">
    <source>
        <dbReference type="SAM" id="MobiDB-lite"/>
    </source>
</evidence>
<evidence type="ECO:0000313" key="9">
    <source>
        <dbReference type="EMBL" id="SYX82793.1"/>
    </source>
</evidence>
<sequence>MNQQAWTPRQIVTELDKYIVGQKNAKRAVAIALRNRYRRGLLDESIQDEIVPKNILMIGPTGVGKTEIARRLAKLVHAPFVKVEATKFTEVGYVGRDVESMVRDLVETSIRMVKLERTEKVKDKAEEMANERIVELLVPTPQSNKNGRNPFEMLFGQSNNQEQASPEKEPDPGIQEKRRKVRFELLSGQLENDMIEIDAEENTPSMLDFLSGQGNEQMGMNMQEMFGNLLPKRMKKRKLTIKEARKVLTQEEAGKLIDMDDVTQESIRRAEQSGIIFIDEIDKIASSGRGGSGPDVSREGVQRDILPIVEGSTIMTKYGPVKTDYVLFISAGAFHIAKPSDLIPELQGRFPIRVELNNLSLDDFVSILTEPKNALTKQYVELLKTENIEIQFSDEAIREIANIAATVNQNMENIGARRLHTIMEKLLEDLSFEAPELTLETFQITPEYVREKLADISQNRDLSQYIL</sequence>
<dbReference type="Proteomes" id="UP000304148">
    <property type="component" value="Chromosome"/>
</dbReference>
<dbReference type="Gene3D" id="1.10.8.60">
    <property type="match status" value="1"/>
</dbReference>
<dbReference type="GO" id="GO:0009376">
    <property type="term" value="C:HslUV protease complex"/>
    <property type="evidence" value="ECO:0007669"/>
    <property type="project" value="UniProtKB-UniRule"/>
</dbReference>
<dbReference type="GO" id="GO:0043335">
    <property type="term" value="P:protein unfolding"/>
    <property type="evidence" value="ECO:0007669"/>
    <property type="project" value="UniProtKB-UniRule"/>
</dbReference>
<keyword evidence="2 5" id="KW-0547">Nucleotide-binding</keyword>
<dbReference type="CDD" id="cd19498">
    <property type="entry name" value="RecA-like_HslU"/>
    <property type="match status" value="1"/>
</dbReference>
<evidence type="ECO:0000256" key="3">
    <source>
        <dbReference type="ARBA" id="ARBA00022840"/>
    </source>
</evidence>
<dbReference type="RefSeq" id="WP_138185029.1">
    <property type="nucleotide sequence ID" value="NZ_LS992241.1"/>
</dbReference>
<evidence type="ECO:0000256" key="2">
    <source>
        <dbReference type="ARBA" id="ARBA00022741"/>
    </source>
</evidence>
<comment type="similarity">
    <text evidence="1 5">Belongs to the ClpX chaperone family. HslU subfamily.</text>
</comment>